<dbReference type="OrthoDB" id="420251at2759"/>
<sequence length="391" mass="45302">MVTYRSIEVNLDAAGDVVSGWYQHSMFLPHEVMGCIYDFDRELFHKFFGNPEAVCTRRDPRILPTHENVRFALVVQSPSCSALLCSGNDEFIRIHGWSPFAGMSGILPDVMHILHLACFGDVLTSILLDFSDNPFPWPGSSRDSRLEHGWHSYKGYCQRWGIQDRAERKLFTNEALKADYATVSQKIMRAAAAKYMIFWLHWLVESLLQGDPEQPEDLKCRLIFGVVTGLMIFEQTQLENGRYFTEEQCRCCESAYYLYRACYDRLASRALALNVSRWKVRPKQHMFEHEVIDFMSVYRLNPRYSANYMGEDAVRRCKQLALASHPNHVSSHVMLKWALQFSLPYRCASGKKRRSMRSSWPPTNTNPENSESNDPNSRLIKNKICFKTYNT</sequence>
<feature type="region of interest" description="Disordered" evidence="1">
    <location>
        <begin position="353"/>
        <end position="377"/>
    </location>
</feature>
<proteinExistence type="predicted"/>
<gene>
    <name evidence="2" type="ORF">SNEC2469_LOCUS6264</name>
</gene>
<keyword evidence="3" id="KW-1185">Reference proteome</keyword>
<feature type="compositionally biased region" description="Low complexity" evidence="1">
    <location>
        <begin position="358"/>
        <end position="377"/>
    </location>
</feature>
<evidence type="ECO:0000313" key="3">
    <source>
        <dbReference type="Proteomes" id="UP000601435"/>
    </source>
</evidence>
<accession>A0A812MSU6</accession>
<organism evidence="2 3">
    <name type="scientific">Symbiodinium necroappetens</name>
    <dbReference type="NCBI Taxonomy" id="1628268"/>
    <lineage>
        <taxon>Eukaryota</taxon>
        <taxon>Sar</taxon>
        <taxon>Alveolata</taxon>
        <taxon>Dinophyceae</taxon>
        <taxon>Suessiales</taxon>
        <taxon>Symbiodiniaceae</taxon>
        <taxon>Symbiodinium</taxon>
    </lineage>
</organism>
<evidence type="ECO:0000313" key="2">
    <source>
        <dbReference type="EMBL" id="CAE7266217.1"/>
    </source>
</evidence>
<evidence type="ECO:0000256" key="1">
    <source>
        <dbReference type="SAM" id="MobiDB-lite"/>
    </source>
</evidence>
<name>A0A812MSU6_9DINO</name>
<dbReference type="EMBL" id="CAJNJA010011082">
    <property type="protein sequence ID" value="CAE7266217.1"/>
    <property type="molecule type" value="Genomic_DNA"/>
</dbReference>
<comment type="caution">
    <text evidence="2">The sequence shown here is derived from an EMBL/GenBank/DDBJ whole genome shotgun (WGS) entry which is preliminary data.</text>
</comment>
<protein>
    <submittedName>
        <fullName evidence="2">Uncharacterized protein</fullName>
    </submittedName>
</protein>
<dbReference type="Proteomes" id="UP000601435">
    <property type="component" value="Unassembled WGS sequence"/>
</dbReference>
<reference evidence="2" key="1">
    <citation type="submission" date="2021-02" db="EMBL/GenBank/DDBJ databases">
        <authorList>
            <person name="Dougan E. K."/>
            <person name="Rhodes N."/>
            <person name="Thang M."/>
            <person name="Chan C."/>
        </authorList>
    </citation>
    <scope>NUCLEOTIDE SEQUENCE</scope>
</reference>
<dbReference type="AlphaFoldDB" id="A0A812MSU6"/>